<keyword evidence="8 9" id="KW-0413">Isomerase</keyword>
<sequence>MAVSLTNAPTTLQVKVCGMREPENIGDLVALQPDYIGFIFYRKSARYAGEKLNPEYAKHLPATVQKVGVFVNEALETILALTEKYGLQAVQLHGHETPELCRKLKQAGFLVLKAFALDDSFDFTTLEFYEGTCDYYLFDTKGQQHGGNGVTFNWQVLDQYHLNTPFFLSGGLDIEHVAAIKAGRWPQLRGIDINSRFELEPGLKNISKVKKMLTAFRENISIADK</sequence>
<keyword evidence="7 9" id="KW-0057">Aromatic amino acid biosynthesis</keyword>
<dbReference type="KEGG" id="aswu:HUW51_05160"/>
<dbReference type="PANTHER" id="PTHR42894:SF1">
    <property type="entry name" value="N-(5'-PHOSPHORIBOSYL)ANTHRANILATE ISOMERASE"/>
    <property type="match status" value="1"/>
</dbReference>
<proteinExistence type="inferred from homology"/>
<dbReference type="Gene3D" id="3.20.20.70">
    <property type="entry name" value="Aldolase class I"/>
    <property type="match status" value="1"/>
</dbReference>
<keyword evidence="12" id="KW-1185">Reference proteome</keyword>
<evidence type="ECO:0000256" key="1">
    <source>
        <dbReference type="ARBA" id="ARBA00001164"/>
    </source>
</evidence>
<dbReference type="GO" id="GO:0004640">
    <property type="term" value="F:phosphoribosylanthranilate isomerase activity"/>
    <property type="evidence" value="ECO:0007669"/>
    <property type="project" value="UniProtKB-UniRule"/>
</dbReference>
<keyword evidence="6 9" id="KW-0822">Tryptophan biosynthesis</keyword>
<feature type="domain" description="N-(5'phosphoribosyl) anthranilate isomerase (PRAI)" evidence="10">
    <location>
        <begin position="14"/>
        <end position="213"/>
    </location>
</feature>
<dbReference type="InterPro" id="IPR044643">
    <property type="entry name" value="TrpF_fam"/>
</dbReference>
<dbReference type="Proteomes" id="UP000515237">
    <property type="component" value="Chromosome"/>
</dbReference>
<dbReference type="PANTHER" id="PTHR42894">
    <property type="entry name" value="N-(5'-PHOSPHORIBOSYL)ANTHRANILATE ISOMERASE"/>
    <property type="match status" value="1"/>
</dbReference>
<dbReference type="InterPro" id="IPR013785">
    <property type="entry name" value="Aldolase_TIM"/>
</dbReference>
<dbReference type="UniPathway" id="UPA00035">
    <property type="reaction ID" value="UER00042"/>
</dbReference>
<organism evidence="11 12">
    <name type="scientific">Adhaeribacter swui</name>
    <dbReference type="NCBI Taxonomy" id="2086471"/>
    <lineage>
        <taxon>Bacteria</taxon>
        <taxon>Pseudomonadati</taxon>
        <taxon>Bacteroidota</taxon>
        <taxon>Cytophagia</taxon>
        <taxon>Cytophagales</taxon>
        <taxon>Hymenobacteraceae</taxon>
        <taxon>Adhaeribacter</taxon>
    </lineage>
</organism>
<accession>A0A7G7GF01</accession>
<evidence type="ECO:0000256" key="8">
    <source>
        <dbReference type="ARBA" id="ARBA00023235"/>
    </source>
</evidence>
<dbReference type="InterPro" id="IPR001240">
    <property type="entry name" value="PRAI_dom"/>
</dbReference>
<protein>
    <recommendedName>
        <fullName evidence="4 9">N-(5'-phosphoribosyl)anthranilate isomerase</fullName>
        <shortName evidence="9">PRAI</shortName>
        <ecNumber evidence="3 9">5.3.1.24</ecNumber>
    </recommendedName>
</protein>
<evidence type="ECO:0000256" key="2">
    <source>
        <dbReference type="ARBA" id="ARBA00004664"/>
    </source>
</evidence>
<dbReference type="CDD" id="cd00405">
    <property type="entry name" value="PRAI"/>
    <property type="match status" value="1"/>
</dbReference>
<evidence type="ECO:0000259" key="10">
    <source>
        <dbReference type="Pfam" id="PF00697"/>
    </source>
</evidence>
<dbReference type="Pfam" id="PF00697">
    <property type="entry name" value="PRAI"/>
    <property type="match status" value="1"/>
</dbReference>
<gene>
    <name evidence="9" type="primary">trpF</name>
    <name evidence="11" type="ORF">HUW51_05160</name>
</gene>
<dbReference type="SUPFAM" id="SSF51366">
    <property type="entry name" value="Ribulose-phoshate binding barrel"/>
    <property type="match status" value="1"/>
</dbReference>
<dbReference type="InterPro" id="IPR011060">
    <property type="entry name" value="RibuloseP-bd_barrel"/>
</dbReference>
<evidence type="ECO:0000256" key="7">
    <source>
        <dbReference type="ARBA" id="ARBA00023141"/>
    </source>
</evidence>
<evidence type="ECO:0000256" key="4">
    <source>
        <dbReference type="ARBA" id="ARBA00022272"/>
    </source>
</evidence>
<evidence type="ECO:0000256" key="5">
    <source>
        <dbReference type="ARBA" id="ARBA00022605"/>
    </source>
</evidence>
<dbReference type="EC" id="5.3.1.24" evidence="3 9"/>
<evidence type="ECO:0000256" key="3">
    <source>
        <dbReference type="ARBA" id="ARBA00012572"/>
    </source>
</evidence>
<comment type="pathway">
    <text evidence="2 9">Amino-acid biosynthesis; L-tryptophan biosynthesis; L-tryptophan from chorismate: step 3/5.</text>
</comment>
<reference evidence="11 12" key="1">
    <citation type="journal article" date="2018" name="Int. J. Syst. Evol. Microbiol.">
        <title>Adhaeribacter swui sp. nov., isolated from wet mud.</title>
        <authorList>
            <person name="Kim D.U."/>
            <person name="Kim K.W."/>
            <person name="Kang M.S."/>
            <person name="Kim J.Y."/>
            <person name="Jang J.H."/>
            <person name="Kim M.K."/>
        </authorList>
    </citation>
    <scope>NUCLEOTIDE SEQUENCE [LARGE SCALE GENOMIC DNA]</scope>
    <source>
        <strain evidence="11 12">KCTC 52873</strain>
    </source>
</reference>
<keyword evidence="5 9" id="KW-0028">Amino-acid biosynthesis</keyword>
<comment type="catalytic activity">
    <reaction evidence="1 9">
        <text>N-(5-phospho-beta-D-ribosyl)anthranilate = 1-(2-carboxyphenylamino)-1-deoxy-D-ribulose 5-phosphate</text>
        <dbReference type="Rhea" id="RHEA:21540"/>
        <dbReference type="ChEBI" id="CHEBI:18277"/>
        <dbReference type="ChEBI" id="CHEBI:58613"/>
        <dbReference type="EC" id="5.3.1.24"/>
    </reaction>
</comment>
<name>A0A7G7GF01_9BACT</name>
<dbReference type="EMBL" id="CP055156">
    <property type="protein sequence ID" value="QNF35735.1"/>
    <property type="molecule type" value="Genomic_DNA"/>
</dbReference>
<evidence type="ECO:0000313" key="12">
    <source>
        <dbReference type="Proteomes" id="UP000515237"/>
    </source>
</evidence>
<evidence type="ECO:0000313" key="11">
    <source>
        <dbReference type="EMBL" id="QNF35735.1"/>
    </source>
</evidence>
<dbReference type="AlphaFoldDB" id="A0A7G7GF01"/>
<evidence type="ECO:0000256" key="6">
    <source>
        <dbReference type="ARBA" id="ARBA00022822"/>
    </source>
</evidence>
<evidence type="ECO:0000256" key="9">
    <source>
        <dbReference type="HAMAP-Rule" id="MF_00135"/>
    </source>
</evidence>
<comment type="similarity">
    <text evidence="9">Belongs to the TrpF family.</text>
</comment>
<dbReference type="HAMAP" id="MF_00135">
    <property type="entry name" value="PRAI"/>
    <property type="match status" value="1"/>
</dbReference>
<dbReference type="GO" id="GO:0000162">
    <property type="term" value="P:L-tryptophan biosynthetic process"/>
    <property type="evidence" value="ECO:0007669"/>
    <property type="project" value="UniProtKB-UniRule"/>
</dbReference>